<feature type="compositionally biased region" description="Polar residues" evidence="1">
    <location>
        <begin position="339"/>
        <end position="359"/>
    </location>
</feature>
<gene>
    <name evidence="2" type="ORF">KCU98_g1900</name>
</gene>
<dbReference type="PANTHER" id="PTHR41813">
    <property type="entry name" value="REGULATOR PAB1642, PUTATIVE (AFU_ORTHOLOGUE AFUA_3G11955)-RELATED"/>
    <property type="match status" value="1"/>
</dbReference>
<sequence length="416" mass="45131">MSTLDCVETLDDVDASQVDECNASAMSGIGDSPLQATSSSTPGIQFLTGKRPDSGLQNNRRGLSQCTRESQARSSQRAMPRPITPISPFQTPSLAAFLLTQNATSFTNATQTPFLSHAGCGTLSAGAMSQWLAQYSHISREYIAFIGQLIGKIRFPIVTNSQSHPHYRAMDLLISALNNVRRELNFFEITATKYNVQIQDEKSNPITRAFLDLFVSASSPAATLLEGAVVLWAIGYCYRASWSYAASFSSGLNQPILPYSSSGDPQNAALYQSLMTNWTSAAFAKFVDACKTVVDELANAETSPNGREQMSRCLSGFNQVLWLWGRTWPSVDGMGEKNGSASVDHLSSNGMRPLSSTGRGQPGESPKRDSQTDDDDDVVENRRESAAGADTHVSYHSVDGYRAVEAANNDQRMVTT</sequence>
<evidence type="ECO:0000256" key="1">
    <source>
        <dbReference type="SAM" id="MobiDB-lite"/>
    </source>
</evidence>
<reference evidence="2" key="2">
    <citation type="submission" date="2021-08" db="EMBL/GenBank/DDBJ databases">
        <authorList>
            <person name="Gostincar C."/>
            <person name="Sun X."/>
            <person name="Song Z."/>
            <person name="Gunde-Cimerman N."/>
        </authorList>
    </citation>
    <scope>NUCLEOTIDE SEQUENCE</scope>
    <source>
        <strain evidence="2">EXF-9298</strain>
    </source>
</reference>
<dbReference type="EMBL" id="JAHFXS010000083">
    <property type="protein sequence ID" value="KAG9989425.1"/>
    <property type="molecule type" value="Genomic_DNA"/>
</dbReference>
<protein>
    <submittedName>
        <fullName evidence="2">Heme oxygenase-like protein</fullName>
    </submittedName>
</protein>
<feature type="region of interest" description="Disordered" evidence="1">
    <location>
        <begin position="335"/>
        <end position="394"/>
    </location>
</feature>
<dbReference type="Proteomes" id="UP000729357">
    <property type="component" value="Unassembled WGS sequence"/>
</dbReference>
<evidence type="ECO:0000313" key="3">
    <source>
        <dbReference type="Proteomes" id="UP000729357"/>
    </source>
</evidence>
<feature type="region of interest" description="Disordered" evidence="1">
    <location>
        <begin position="26"/>
        <end position="85"/>
    </location>
</feature>
<feature type="compositionally biased region" description="Polar residues" evidence="1">
    <location>
        <begin position="34"/>
        <end position="43"/>
    </location>
</feature>
<dbReference type="AlphaFoldDB" id="A0A9P8G519"/>
<feature type="non-terminal residue" evidence="2">
    <location>
        <position position="416"/>
    </location>
</feature>
<keyword evidence="3" id="KW-1185">Reference proteome</keyword>
<name>A0A9P8G519_AURME</name>
<dbReference type="InterPro" id="IPR053261">
    <property type="entry name" value="Polyketide-peptide_reg"/>
</dbReference>
<comment type="caution">
    <text evidence="2">The sequence shown here is derived from an EMBL/GenBank/DDBJ whole genome shotgun (WGS) entry which is preliminary data.</text>
</comment>
<feature type="compositionally biased region" description="Polar residues" evidence="1">
    <location>
        <begin position="55"/>
        <end position="77"/>
    </location>
</feature>
<accession>A0A9P8G519</accession>
<dbReference type="CDD" id="cd19357">
    <property type="entry name" value="TenA_E_At3g16990-like"/>
    <property type="match status" value="1"/>
</dbReference>
<proteinExistence type="predicted"/>
<organism evidence="2 3">
    <name type="scientific">Aureobasidium melanogenum</name>
    <name type="common">Aureobasidium pullulans var. melanogenum</name>
    <dbReference type="NCBI Taxonomy" id="46634"/>
    <lineage>
        <taxon>Eukaryota</taxon>
        <taxon>Fungi</taxon>
        <taxon>Dikarya</taxon>
        <taxon>Ascomycota</taxon>
        <taxon>Pezizomycotina</taxon>
        <taxon>Dothideomycetes</taxon>
        <taxon>Dothideomycetidae</taxon>
        <taxon>Dothideales</taxon>
        <taxon>Saccotheciaceae</taxon>
        <taxon>Aureobasidium</taxon>
    </lineage>
</organism>
<dbReference type="PANTHER" id="PTHR41813:SF2">
    <property type="entry name" value="REGULATOR PAB1642, PUTATIVE (AFU_ORTHOLOGUE AFUA_3G11955)-RELATED"/>
    <property type="match status" value="1"/>
</dbReference>
<reference evidence="2" key="1">
    <citation type="journal article" date="2021" name="J Fungi (Basel)">
        <title>Virulence traits and population genomics of the black yeast Aureobasidium melanogenum.</title>
        <authorList>
            <person name="Cernosa A."/>
            <person name="Sun X."/>
            <person name="Gostincar C."/>
            <person name="Fang C."/>
            <person name="Gunde-Cimerman N."/>
            <person name="Song Z."/>
        </authorList>
    </citation>
    <scope>NUCLEOTIDE SEQUENCE</scope>
    <source>
        <strain evidence="2">EXF-9298</strain>
    </source>
</reference>
<dbReference type="SUPFAM" id="SSF48613">
    <property type="entry name" value="Heme oxygenase-like"/>
    <property type="match status" value="1"/>
</dbReference>
<dbReference type="Gene3D" id="1.20.910.10">
    <property type="entry name" value="Heme oxygenase-like"/>
    <property type="match status" value="1"/>
</dbReference>
<dbReference type="InterPro" id="IPR016084">
    <property type="entry name" value="Haem_Oase-like_multi-hlx"/>
</dbReference>
<evidence type="ECO:0000313" key="2">
    <source>
        <dbReference type="EMBL" id="KAG9989425.1"/>
    </source>
</evidence>